<organism evidence="2 3">
    <name type="scientific">Shewanella algae</name>
    <dbReference type="NCBI Taxonomy" id="38313"/>
    <lineage>
        <taxon>Bacteria</taxon>
        <taxon>Pseudomonadati</taxon>
        <taxon>Pseudomonadota</taxon>
        <taxon>Gammaproteobacteria</taxon>
        <taxon>Alteromonadales</taxon>
        <taxon>Shewanellaceae</taxon>
        <taxon>Shewanella</taxon>
    </lineage>
</organism>
<dbReference type="AlphaFoldDB" id="A0A380BG65"/>
<keyword evidence="3" id="KW-1185">Reference proteome</keyword>
<name>A0A380BG65_9GAMM</name>
<proteinExistence type="predicted"/>
<reference evidence="1" key="2">
    <citation type="submission" date="2021-05" db="EMBL/GenBank/DDBJ databases">
        <title>Molecular characterization for Shewanella algae harboring chromosomal blaOXA-55-like strains isolated from clinical and environment sample.</title>
        <authorList>
            <person name="Ohama Y."/>
            <person name="Aoki K."/>
            <person name="Harada S."/>
            <person name="Moriya K."/>
            <person name="Ishii Y."/>
            <person name="Tateda K."/>
        </authorList>
    </citation>
    <scope>NUCLEOTIDE SEQUENCE</scope>
    <source>
        <strain evidence="1">TUM17379</strain>
    </source>
</reference>
<evidence type="ECO:0000313" key="3">
    <source>
        <dbReference type="Proteomes" id="UP000254069"/>
    </source>
</evidence>
<accession>A0A380BG65</accession>
<reference evidence="2 3" key="1">
    <citation type="submission" date="2018-06" db="EMBL/GenBank/DDBJ databases">
        <authorList>
            <consortium name="Pathogen Informatics"/>
            <person name="Doyle S."/>
        </authorList>
    </citation>
    <scope>NUCLEOTIDE SEQUENCE [LARGE SCALE GENOMIC DNA]</scope>
    <source>
        <strain evidence="2 3">NCTC10738</strain>
    </source>
</reference>
<protein>
    <submittedName>
        <fullName evidence="2">Uncharacterized protein</fullName>
    </submittedName>
</protein>
<sequence>MSSMLNVMHLGSAKEAGLTWFKGMDMSGVEKRKRLHRQNEQQREFLGCWQDSRPGSGEELTLYREGGKLFLETWFSDGCHSVDEMKSKQTNAGLCLEDMGGNLFGEYFILTAEGKLQFCTEGGDSFSLEPKSVMSA</sequence>
<dbReference type="Proteomes" id="UP000254069">
    <property type="component" value="Unassembled WGS sequence"/>
</dbReference>
<dbReference type="Proteomes" id="UP000825078">
    <property type="component" value="Chromosome"/>
</dbReference>
<evidence type="ECO:0000313" key="2">
    <source>
        <dbReference type="EMBL" id="SUJ00856.1"/>
    </source>
</evidence>
<evidence type="ECO:0000313" key="1">
    <source>
        <dbReference type="EMBL" id="BCV45756.1"/>
    </source>
</evidence>
<gene>
    <name evidence="2" type="ORF">NCTC10738_03228</name>
    <name evidence="1" type="ORF">TUM17379_27740</name>
</gene>
<dbReference type="EMBL" id="AP024613">
    <property type="protein sequence ID" value="BCV45756.1"/>
    <property type="molecule type" value="Genomic_DNA"/>
</dbReference>
<dbReference type="EMBL" id="UGYO01000002">
    <property type="protein sequence ID" value="SUJ00856.1"/>
    <property type="molecule type" value="Genomic_DNA"/>
</dbReference>